<dbReference type="EMBL" id="BSXG01000233">
    <property type="protein sequence ID" value="GME33243.1"/>
    <property type="molecule type" value="Genomic_DNA"/>
</dbReference>
<evidence type="ECO:0000313" key="1">
    <source>
        <dbReference type="EMBL" id="GME33243.1"/>
    </source>
</evidence>
<evidence type="ECO:0000313" key="2">
    <source>
        <dbReference type="Proteomes" id="UP001165186"/>
    </source>
</evidence>
<sequence>MELPHHTNAEGYFVPDTTYHDPKNRRMRVITIGAGFSGILLAYRLQRELENVEHTIYEKNGEIGGAWLENRYPNCACDVPSHSYVYPFALNPEWPEFYSKAESIWQYLDRVCRVFDLRKLMKFNHRVAAAVWDDAAGRWAVTIEKVYLDGSVEEIHDTCDVLLQAAGLLNNPIVPDIDGLAAFTGRVVHTAQWPASFGEAEWKGRSVVVVGNGASAVQTVPGMQPHVARLHVFVRSKTWLSSGMPDPPSLEWTPSQRRRMRENLDELVAEARKHECPVNGMWKSMFVAAPEQKQAAEAAAALMKDALGRDDLVDGFTPRFGYGCRRVSPGSQFMKAVGQPNVDVHFTSVVRLTPDGVVGKDGTEVKCDTVVFATGFDTTFRPHYKLVGQHGVSLAEKWRERPDGYLGVGCPGFPNWLTFFGPSWPVFAGSVTASLMAVADLAVKMVRKIQTDDIRSIAPRQDVTDAFNVHTQTVLHGTVWEGNCSSWYKDKNGRITAIWPGSGLHFQEVVREPRWEDYDIRYMNKHNMFAFMGRGFTRRERDPDSDMAPYFRVDALDARFYDGSVPWDDGRPVPTKESARLATAEEPPEWIRRSSKKVGALDVTAPNGDRQGVFAGATLVGVDEIGQEVLA</sequence>
<keyword evidence="1" id="KW-0503">Monooxygenase</keyword>
<keyword evidence="1" id="KW-0560">Oxidoreductase</keyword>
<keyword evidence="2" id="KW-1185">Reference proteome</keyword>
<reference evidence="1" key="1">
    <citation type="submission" date="2024-09" db="EMBL/GenBank/DDBJ databases">
        <title>Draft Genome Sequences of Neofusicoccum parvum.</title>
        <authorList>
            <person name="Ashida A."/>
            <person name="Camagna M."/>
            <person name="Tanaka A."/>
            <person name="Takemoto D."/>
        </authorList>
    </citation>
    <scope>NUCLEOTIDE SEQUENCE</scope>
    <source>
        <strain evidence="1">PPO83</strain>
    </source>
</reference>
<dbReference type="Proteomes" id="UP001165186">
    <property type="component" value="Unassembled WGS sequence"/>
</dbReference>
<name>A0ACB5SAV7_9PEZI</name>
<protein>
    <submittedName>
        <fullName evidence="1">Monooxygenase</fullName>
    </submittedName>
</protein>
<accession>A0ACB5SAV7</accession>
<gene>
    <name evidence="1" type="primary">g4466</name>
    <name evidence="1" type="ORF">NpPPO83_00004466</name>
</gene>
<proteinExistence type="predicted"/>
<comment type="caution">
    <text evidence="1">The sequence shown here is derived from an EMBL/GenBank/DDBJ whole genome shotgun (WGS) entry which is preliminary data.</text>
</comment>
<organism evidence="1 2">
    <name type="scientific">Neofusicoccum parvum</name>
    <dbReference type="NCBI Taxonomy" id="310453"/>
    <lineage>
        <taxon>Eukaryota</taxon>
        <taxon>Fungi</taxon>
        <taxon>Dikarya</taxon>
        <taxon>Ascomycota</taxon>
        <taxon>Pezizomycotina</taxon>
        <taxon>Dothideomycetes</taxon>
        <taxon>Dothideomycetes incertae sedis</taxon>
        <taxon>Botryosphaeriales</taxon>
        <taxon>Botryosphaeriaceae</taxon>
        <taxon>Neofusicoccum</taxon>
    </lineage>
</organism>